<gene>
    <name evidence="1" type="ORF">J437_LFUL006962</name>
</gene>
<protein>
    <submittedName>
        <fullName evidence="1">Uncharacterized protein</fullName>
    </submittedName>
</protein>
<organism evidence="1 2">
    <name type="scientific">Ladona fulva</name>
    <name type="common">Scarce chaser dragonfly</name>
    <name type="synonym">Libellula fulva</name>
    <dbReference type="NCBI Taxonomy" id="123851"/>
    <lineage>
        <taxon>Eukaryota</taxon>
        <taxon>Metazoa</taxon>
        <taxon>Ecdysozoa</taxon>
        <taxon>Arthropoda</taxon>
        <taxon>Hexapoda</taxon>
        <taxon>Insecta</taxon>
        <taxon>Pterygota</taxon>
        <taxon>Palaeoptera</taxon>
        <taxon>Odonata</taxon>
        <taxon>Epiprocta</taxon>
        <taxon>Anisoptera</taxon>
        <taxon>Libelluloidea</taxon>
        <taxon>Libellulidae</taxon>
        <taxon>Ladona</taxon>
    </lineage>
</organism>
<dbReference type="OrthoDB" id="7191848at2759"/>
<dbReference type="AlphaFoldDB" id="A0A8K0P2L7"/>
<sequence length="153" mass="17882">MDLRMKHPFCALIAGPSSCGKTFLVSRLLTHKAHMFDVNFQSTVWCYSECQTFYDTLKDVKFVEGLPNVNDFPHWDSPTLIIIDDLMREADGRVVDLFTRGSHHRSLKSYNDATAKPHGYLFIDLKQSTPDIYRYHAEIFPDDYFNYFYVPKK</sequence>
<accession>A0A8K0P2L7</accession>
<dbReference type="Gene3D" id="3.40.50.300">
    <property type="entry name" value="P-loop containing nucleotide triphosphate hydrolases"/>
    <property type="match status" value="1"/>
</dbReference>
<dbReference type="SUPFAM" id="SSF52540">
    <property type="entry name" value="P-loop containing nucleoside triphosphate hydrolases"/>
    <property type="match status" value="1"/>
</dbReference>
<proteinExistence type="predicted"/>
<reference evidence="1" key="2">
    <citation type="submission" date="2017-10" db="EMBL/GenBank/DDBJ databases">
        <title>Ladona fulva Genome sequencing and assembly.</title>
        <authorList>
            <person name="Murali S."/>
            <person name="Richards S."/>
            <person name="Bandaranaike D."/>
            <person name="Bellair M."/>
            <person name="Blankenburg K."/>
            <person name="Chao H."/>
            <person name="Dinh H."/>
            <person name="Doddapaneni H."/>
            <person name="Dugan-Rocha S."/>
            <person name="Elkadiri S."/>
            <person name="Gnanaolivu R."/>
            <person name="Hernandez B."/>
            <person name="Skinner E."/>
            <person name="Javaid M."/>
            <person name="Lee S."/>
            <person name="Li M."/>
            <person name="Ming W."/>
            <person name="Munidasa M."/>
            <person name="Muniz J."/>
            <person name="Nguyen L."/>
            <person name="Hughes D."/>
            <person name="Osuji N."/>
            <person name="Pu L.-L."/>
            <person name="Puazo M."/>
            <person name="Qu C."/>
            <person name="Quiroz J."/>
            <person name="Raj R."/>
            <person name="Weissenberger G."/>
            <person name="Xin Y."/>
            <person name="Zou X."/>
            <person name="Han Y."/>
            <person name="Worley K."/>
            <person name="Muzny D."/>
            <person name="Gibbs R."/>
        </authorList>
    </citation>
    <scope>NUCLEOTIDE SEQUENCE</scope>
    <source>
        <strain evidence="1">Sampled in the wild</strain>
    </source>
</reference>
<name>A0A8K0P2L7_LADFU</name>
<evidence type="ECO:0000313" key="1">
    <source>
        <dbReference type="EMBL" id="KAG8231306.1"/>
    </source>
</evidence>
<dbReference type="InterPro" id="IPR027417">
    <property type="entry name" value="P-loop_NTPase"/>
</dbReference>
<comment type="caution">
    <text evidence="1">The sequence shown here is derived from an EMBL/GenBank/DDBJ whole genome shotgun (WGS) entry which is preliminary data.</text>
</comment>
<reference evidence="1" key="1">
    <citation type="submission" date="2013-04" db="EMBL/GenBank/DDBJ databases">
        <authorList>
            <person name="Qu J."/>
            <person name="Murali S.C."/>
            <person name="Bandaranaike D."/>
            <person name="Bellair M."/>
            <person name="Blankenburg K."/>
            <person name="Chao H."/>
            <person name="Dinh H."/>
            <person name="Doddapaneni H."/>
            <person name="Downs B."/>
            <person name="Dugan-Rocha S."/>
            <person name="Elkadiri S."/>
            <person name="Gnanaolivu R.D."/>
            <person name="Hernandez B."/>
            <person name="Javaid M."/>
            <person name="Jayaseelan J.C."/>
            <person name="Lee S."/>
            <person name="Li M."/>
            <person name="Ming W."/>
            <person name="Munidasa M."/>
            <person name="Muniz J."/>
            <person name="Nguyen L."/>
            <person name="Ongeri F."/>
            <person name="Osuji N."/>
            <person name="Pu L.-L."/>
            <person name="Puazo M."/>
            <person name="Qu C."/>
            <person name="Quiroz J."/>
            <person name="Raj R."/>
            <person name="Weissenberger G."/>
            <person name="Xin Y."/>
            <person name="Zou X."/>
            <person name="Han Y."/>
            <person name="Richards S."/>
            <person name="Worley K."/>
            <person name="Muzny D."/>
            <person name="Gibbs R."/>
        </authorList>
    </citation>
    <scope>NUCLEOTIDE SEQUENCE</scope>
    <source>
        <strain evidence="1">Sampled in the wild</strain>
    </source>
</reference>
<dbReference type="EMBL" id="KZ308547">
    <property type="protein sequence ID" value="KAG8231306.1"/>
    <property type="molecule type" value="Genomic_DNA"/>
</dbReference>
<evidence type="ECO:0000313" key="2">
    <source>
        <dbReference type="Proteomes" id="UP000792457"/>
    </source>
</evidence>
<dbReference type="Proteomes" id="UP000792457">
    <property type="component" value="Unassembled WGS sequence"/>
</dbReference>
<keyword evidence="2" id="KW-1185">Reference proteome</keyword>